<name>A0AAV7P809_PLEWA</name>
<gene>
    <name evidence="2" type="ORF">NDU88_001753</name>
</gene>
<keyword evidence="3" id="KW-1185">Reference proteome</keyword>
<protein>
    <submittedName>
        <fullName evidence="2">Uncharacterized protein</fullName>
    </submittedName>
</protein>
<feature type="region of interest" description="Disordered" evidence="1">
    <location>
        <begin position="65"/>
        <end position="221"/>
    </location>
</feature>
<accession>A0AAV7P809</accession>
<proteinExistence type="predicted"/>
<evidence type="ECO:0000313" key="3">
    <source>
        <dbReference type="Proteomes" id="UP001066276"/>
    </source>
</evidence>
<evidence type="ECO:0000313" key="2">
    <source>
        <dbReference type="EMBL" id="KAJ1123280.1"/>
    </source>
</evidence>
<reference evidence="2" key="1">
    <citation type="journal article" date="2022" name="bioRxiv">
        <title>Sequencing and chromosome-scale assembly of the giantPleurodeles waltlgenome.</title>
        <authorList>
            <person name="Brown T."/>
            <person name="Elewa A."/>
            <person name="Iarovenko S."/>
            <person name="Subramanian E."/>
            <person name="Araus A.J."/>
            <person name="Petzold A."/>
            <person name="Susuki M."/>
            <person name="Suzuki K.-i.T."/>
            <person name="Hayashi T."/>
            <person name="Toyoda A."/>
            <person name="Oliveira C."/>
            <person name="Osipova E."/>
            <person name="Leigh N.D."/>
            <person name="Simon A."/>
            <person name="Yun M.H."/>
        </authorList>
    </citation>
    <scope>NUCLEOTIDE SEQUENCE</scope>
    <source>
        <strain evidence="2">20211129_DDA</strain>
        <tissue evidence="2">Liver</tissue>
    </source>
</reference>
<dbReference type="EMBL" id="JANPWB010000011">
    <property type="protein sequence ID" value="KAJ1123280.1"/>
    <property type="molecule type" value="Genomic_DNA"/>
</dbReference>
<dbReference type="Proteomes" id="UP001066276">
    <property type="component" value="Chromosome 7"/>
</dbReference>
<dbReference type="AlphaFoldDB" id="A0AAV7P809"/>
<feature type="compositionally biased region" description="Polar residues" evidence="1">
    <location>
        <begin position="195"/>
        <end position="211"/>
    </location>
</feature>
<comment type="caution">
    <text evidence="2">The sequence shown here is derived from an EMBL/GenBank/DDBJ whole genome shotgun (WGS) entry which is preliminary data.</text>
</comment>
<feature type="region of interest" description="Disordered" evidence="1">
    <location>
        <begin position="300"/>
        <end position="326"/>
    </location>
</feature>
<evidence type="ECO:0000256" key="1">
    <source>
        <dbReference type="SAM" id="MobiDB-lite"/>
    </source>
</evidence>
<feature type="compositionally biased region" description="Polar residues" evidence="1">
    <location>
        <begin position="178"/>
        <end position="187"/>
    </location>
</feature>
<organism evidence="2 3">
    <name type="scientific">Pleurodeles waltl</name>
    <name type="common">Iberian ribbed newt</name>
    <dbReference type="NCBI Taxonomy" id="8319"/>
    <lineage>
        <taxon>Eukaryota</taxon>
        <taxon>Metazoa</taxon>
        <taxon>Chordata</taxon>
        <taxon>Craniata</taxon>
        <taxon>Vertebrata</taxon>
        <taxon>Euteleostomi</taxon>
        <taxon>Amphibia</taxon>
        <taxon>Batrachia</taxon>
        <taxon>Caudata</taxon>
        <taxon>Salamandroidea</taxon>
        <taxon>Salamandridae</taxon>
        <taxon>Pleurodelinae</taxon>
        <taxon>Pleurodeles</taxon>
    </lineage>
</organism>
<feature type="compositionally biased region" description="Polar residues" evidence="1">
    <location>
        <begin position="301"/>
        <end position="326"/>
    </location>
</feature>
<feature type="compositionally biased region" description="Polar residues" evidence="1">
    <location>
        <begin position="127"/>
        <end position="169"/>
    </location>
</feature>
<sequence length="326" mass="35257">MFKGTAEYSWVVGIRECRRGEEDGRQREDGRRGRLGIQSRIQRLHEQDGGDCTISRILPREAGDTIRPWTTPRHSGFPIPFVPGTGSTTANVTREKVPALSSPPTEKAHSDDSNSGLQDLDNLPGPSGTTGHPVTQAQSHTTTEPPPSGTNTTAPTQSTHTSVPRTRQSAVCPPLQGPQATPRTQDYQGPGVSGSRHTVQGTEAQATSDTGRTAVRQGEDRTRRLTLHEELAVILGAYQHSQDTMGQILDNVQKNWRLIEGQYQGIREDLQAINNILISIAGVLADMANFMRKAVSHQRAPATSLTYEKPSTSAAASGQEALSQDS</sequence>